<feature type="region of interest" description="Disordered" evidence="1">
    <location>
        <begin position="1"/>
        <end position="22"/>
    </location>
</feature>
<sequence>MHVHQLPQQASTSKFPAGPQLEKLQAELQTGITSKAQLPDLSLEMLEFCTRR</sequence>
<reference evidence="3" key="1">
    <citation type="journal article" date="2011" name="PLoS Genet.">
        <title>Genomic analysis of the necrotrophic fungal pathogens Sclerotinia sclerotiorum and Botrytis cinerea.</title>
        <authorList>
            <person name="Amselem J."/>
            <person name="Cuomo C.A."/>
            <person name="van Kan J.A."/>
            <person name="Viaud M."/>
            <person name="Benito E.P."/>
            <person name="Couloux A."/>
            <person name="Coutinho P.M."/>
            <person name="de Vries R.P."/>
            <person name="Dyer P.S."/>
            <person name="Fillinger S."/>
            <person name="Fournier E."/>
            <person name="Gout L."/>
            <person name="Hahn M."/>
            <person name="Kohn L."/>
            <person name="Lapalu N."/>
            <person name="Plummer K.M."/>
            <person name="Pradier J.M."/>
            <person name="Quevillon E."/>
            <person name="Sharon A."/>
            <person name="Simon A."/>
            <person name="ten Have A."/>
            <person name="Tudzynski B."/>
            <person name="Tudzynski P."/>
            <person name="Wincker P."/>
            <person name="Andrew M."/>
            <person name="Anthouard V."/>
            <person name="Beever R.E."/>
            <person name="Beffa R."/>
            <person name="Benoit I."/>
            <person name="Bouzid O."/>
            <person name="Brault B."/>
            <person name="Chen Z."/>
            <person name="Choquer M."/>
            <person name="Collemare J."/>
            <person name="Cotton P."/>
            <person name="Danchin E.G."/>
            <person name="Da Silva C."/>
            <person name="Gautier A."/>
            <person name="Giraud C."/>
            <person name="Giraud T."/>
            <person name="Gonzalez C."/>
            <person name="Grossetete S."/>
            <person name="Guldener U."/>
            <person name="Henrissat B."/>
            <person name="Howlett B.J."/>
            <person name="Kodira C."/>
            <person name="Kretschmer M."/>
            <person name="Lappartient A."/>
            <person name="Leroch M."/>
            <person name="Levis C."/>
            <person name="Mauceli E."/>
            <person name="Neuveglise C."/>
            <person name="Oeser B."/>
            <person name="Pearson M."/>
            <person name="Poulain J."/>
            <person name="Poussereau N."/>
            <person name="Quesneville H."/>
            <person name="Rascle C."/>
            <person name="Schumacher J."/>
            <person name="Segurens B."/>
            <person name="Sexton A."/>
            <person name="Silva E."/>
            <person name="Sirven C."/>
            <person name="Soanes D.M."/>
            <person name="Talbot N.J."/>
            <person name="Templeton M."/>
            <person name="Yandava C."/>
            <person name="Yarden O."/>
            <person name="Zeng Q."/>
            <person name="Rollins J.A."/>
            <person name="Lebrun M.H."/>
            <person name="Dickman M."/>
        </authorList>
    </citation>
    <scope>NUCLEOTIDE SEQUENCE [LARGE SCALE GENOMIC DNA]</scope>
    <source>
        <strain evidence="3">T4</strain>
    </source>
</reference>
<evidence type="ECO:0000256" key="1">
    <source>
        <dbReference type="SAM" id="MobiDB-lite"/>
    </source>
</evidence>
<proteinExistence type="predicted"/>
<protein>
    <submittedName>
        <fullName evidence="2">Uncharacterized protein</fullName>
    </submittedName>
</protein>
<evidence type="ECO:0000313" key="2">
    <source>
        <dbReference type="EMBL" id="CCD48408.1"/>
    </source>
</evidence>
<feature type="compositionally biased region" description="Polar residues" evidence="1">
    <location>
        <begin position="1"/>
        <end position="14"/>
    </location>
</feature>
<organism evidence="2 3">
    <name type="scientific">Botryotinia fuckeliana (strain T4)</name>
    <name type="common">Noble rot fungus</name>
    <name type="synonym">Botrytis cinerea</name>
    <dbReference type="NCBI Taxonomy" id="999810"/>
    <lineage>
        <taxon>Eukaryota</taxon>
        <taxon>Fungi</taxon>
        <taxon>Dikarya</taxon>
        <taxon>Ascomycota</taxon>
        <taxon>Pezizomycotina</taxon>
        <taxon>Leotiomycetes</taxon>
        <taxon>Helotiales</taxon>
        <taxon>Sclerotiniaceae</taxon>
        <taxon>Botrytis</taxon>
    </lineage>
</organism>
<dbReference type="HOGENOM" id="CLU_3086971_0_0_1"/>
<dbReference type="InParanoid" id="G2Y706"/>
<accession>G2Y706</accession>
<dbReference type="EMBL" id="FQ790293">
    <property type="protein sequence ID" value="CCD48408.1"/>
    <property type="molecule type" value="Genomic_DNA"/>
</dbReference>
<name>G2Y706_BOTF4</name>
<dbReference type="AlphaFoldDB" id="G2Y706"/>
<evidence type="ECO:0000313" key="3">
    <source>
        <dbReference type="Proteomes" id="UP000008177"/>
    </source>
</evidence>
<gene>
    <name evidence="2" type="ORF">BofuT4_uP107920.1</name>
</gene>
<dbReference type="Proteomes" id="UP000008177">
    <property type="component" value="Unplaced contigs"/>
</dbReference>